<accession>A0A1G1W311</accession>
<organism evidence="1 2">
    <name type="scientific">Candidatus Woykebacteria bacterium GWA1_44_8</name>
    <dbReference type="NCBI Taxonomy" id="1802591"/>
    <lineage>
        <taxon>Bacteria</taxon>
        <taxon>Candidatus Woykeibacteriota</taxon>
    </lineage>
</organism>
<evidence type="ECO:0000313" key="2">
    <source>
        <dbReference type="Proteomes" id="UP000176299"/>
    </source>
</evidence>
<gene>
    <name evidence="1" type="ORF">A2113_02465</name>
</gene>
<evidence type="ECO:0000313" key="1">
    <source>
        <dbReference type="EMBL" id="OGY22055.1"/>
    </source>
</evidence>
<reference evidence="1 2" key="1">
    <citation type="journal article" date="2016" name="Nat. Commun.">
        <title>Thousands of microbial genomes shed light on interconnected biogeochemical processes in an aquifer system.</title>
        <authorList>
            <person name="Anantharaman K."/>
            <person name="Brown C.T."/>
            <person name="Hug L.A."/>
            <person name="Sharon I."/>
            <person name="Castelle C.J."/>
            <person name="Probst A.J."/>
            <person name="Thomas B.C."/>
            <person name="Singh A."/>
            <person name="Wilkins M.J."/>
            <person name="Karaoz U."/>
            <person name="Brodie E.L."/>
            <person name="Williams K.H."/>
            <person name="Hubbard S.S."/>
            <person name="Banfield J.F."/>
        </authorList>
    </citation>
    <scope>NUCLEOTIDE SEQUENCE [LARGE SCALE GENOMIC DNA]</scope>
</reference>
<protein>
    <submittedName>
        <fullName evidence="1">Uncharacterized protein</fullName>
    </submittedName>
</protein>
<dbReference type="EMBL" id="MHCN01000009">
    <property type="protein sequence ID" value="OGY22055.1"/>
    <property type="molecule type" value="Genomic_DNA"/>
</dbReference>
<sequence>MPKLTAANTTVLPTKRSYQAPSCWNEEKLWFERRSYDPNLERLDRDCIRALIAKGTGTRECPTVAEWAAFCVAGGVIATLTGKYITPPDPEPLDWAAEARHFIWEALWQAAEENGNKLDREFLAVILREFLTREHYAPPDRPYFRSSFEEMWRSHEYPDAMMHSIGNVRVKHLREGRKAFKQLPSGMQEAIERVAKHVPTMLPIANRRIRKTYHY</sequence>
<comment type="caution">
    <text evidence="1">The sequence shown here is derived from an EMBL/GenBank/DDBJ whole genome shotgun (WGS) entry which is preliminary data.</text>
</comment>
<dbReference type="Proteomes" id="UP000176299">
    <property type="component" value="Unassembled WGS sequence"/>
</dbReference>
<name>A0A1G1W311_9BACT</name>
<dbReference type="STRING" id="1802591.A2113_02465"/>
<proteinExistence type="predicted"/>
<dbReference type="AlphaFoldDB" id="A0A1G1W311"/>